<evidence type="ECO:0000313" key="1">
    <source>
        <dbReference type="EMBL" id="KAJ8688216.1"/>
    </source>
</evidence>
<protein>
    <submittedName>
        <fullName evidence="1">Uncharacterized protein</fullName>
    </submittedName>
</protein>
<name>A0ACC2PZ67_9HYME</name>
<proteinExistence type="predicted"/>
<reference evidence="1" key="1">
    <citation type="submission" date="2023-04" db="EMBL/GenBank/DDBJ databases">
        <title>A chromosome-level genome assembly of the parasitoid wasp Eretmocerus hayati.</title>
        <authorList>
            <person name="Zhong Y."/>
            <person name="Liu S."/>
            <person name="Liu Y."/>
        </authorList>
    </citation>
    <scope>NUCLEOTIDE SEQUENCE</scope>
    <source>
        <strain evidence="1">ZJU_SS_LIU_2023</strain>
    </source>
</reference>
<gene>
    <name evidence="1" type="ORF">QAD02_024011</name>
</gene>
<accession>A0ACC2PZ67</accession>
<sequence length="631" mass="69716">MSSVLLDRMLEAVETESVATFRYLYRMHWKSKKIRSLMTDRAVADSLNERDRVGRTCLYLALQRIDDLCVIVNELLDSGASPSIADDEGVTSLMLASSSPYVTTHIMQKCVSKTPRDEIDKADETGWTSLHHAACRGNPESVRSLLAAGASPHTTTKYDRTPLTTATFVDPRTAPKAEGIRRRIAEQLIEAGANIDAVDSDGNTSLHIACYLNSLELVDLLVLRKASLTAEDKHGYNALFCATSDASVNVVRRLVDAGADVNYINEKGFPGDKSSGPITALHIAVKKKKLDVLKYLLECGADPNITNTKSRSVLTLAMASDSSDRKTMLKLLLSHGADMYNGGLGETRSPFGVLVSEGRLAEMRLFLENGFDLAKCNPRSAEDFSPLHEVIALNNGTAMLNLLLRYSVSQASLDLEHKNKDGHSPLCEALRRKSLGCVRLLLQSGASVNEVDPEGRNPLEQVLARNQSDLEPATIQLLVKAGSKVSKVLGELVPGAADGDAVVSGGNDLPDRIELAKRIVKLRVLYESLGPVTDPIKNDEYMSRCAELRSYCEACEAETVLLKDSSIFEHVTLYHVLAEKEKFFQHIKDVRLFEAFDEIIVKSKFPHYAEEICRRFKRLKDIHEIWEDLEL</sequence>
<dbReference type="Proteomes" id="UP001239111">
    <property type="component" value="Chromosome 1"/>
</dbReference>
<evidence type="ECO:0000313" key="2">
    <source>
        <dbReference type="Proteomes" id="UP001239111"/>
    </source>
</evidence>
<comment type="caution">
    <text evidence="1">The sequence shown here is derived from an EMBL/GenBank/DDBJ whole genome shotgun (WGS) entry which is preliminary data.</text>
</comment>
<keyword evidence="2" id="KW-1185">Reference proteome</keyword>
<dbReference type="EMBL" id="CM056741">
    <property type="protein sequence ID" value="KAJ8688216.1"/>
    <property type="molecule type" value="Genomic_DNA"/>
</dbReference>
<organism evidence="1 2">
    <name type="scientific">Eretmocerus hayati</name>
    <dbReference type="NCBI Taxonomy" id="131215"/>
    <lineage>
        <taxon>Eukaryota</taxon>
        <taxon>Metazoa</taxon>
        <taxon>Ecdysozoa</taxon>
        <taxon>Arthropoda</taxon>
        <taxon>Hexapoda</taxon>
        <taxon>Insecta</taxon>
        <taxon>Pterygota</taxon>
        <taxon>Neoptera</taxon>
        <taxon>Endopterygota</taxon>
        <taxon>Hymenoptera</taxon>
        <taxon>Apocrita</taxon>
        <taxon>Proctotrupomorpha</taxon>
        <taxon>Chalcidoidea</taxon>
        <taxon>Aphelinidae</taxon>
        <taxon>Aphelininae</taxon>
        <taxon>Eretmocerus</taxon>
    </lineage>
</organism>